<evidence type="ECO:0000313" key="9">
    <source>
        <dbReference type="Proteomes" id="UP000179769"/>
    </source>
</evidence>
<dbReference type="Pfam" id="PF13977">
    <property type="entry name" value="TetR_C_6"/>
    <property type="match status" value="1"/>
</dbReference>
<dbReference type="Gene3D" id="1.10.357.10">
    <property type="entry name" value="Tetracycline Repressor, domain 2"/>
    <property type="match status" value="1"/>
</dbReference>
<reference evidence="9" key="1">
    <citation type="submission" date="2016-07" db="EMBL/GenBank/DDBJ databases">
        <title>Frankia sp. NRRL B-16219 Genome sequencing.</title>
        <authorList>
            <person name="Ghodhbane-Gtari F."/>
            <person name="Swanson E."/>
            <person name="Gueddou A."/>
            <person name="Louati M."/>
            <person name="Nouioui I."/>
            <person name="Hezbri K."/>
            <person name="Abebe-Akele F."/>
            <person name="Simpson S."/>
            <person name="Morris K."/>
            <person name="Thomas K."/>
            <person name="Gtari M."/>
            <person name="Tisa L.S."/>
        </authorList>
    </citation>
    <scope>NUCLEOTIDE SEQUENCE [LARGE SCALE GENOMIC DNA]</scope>
    <source>
        <strain evidence="9">NRRL B-16219</strain>
    </source>
</reference>
<feature type="DNA-binding region" description="H-T-H motif" evidence="5">
    <location>
        <begin position="38"/>
        <end position="57"/>
    </location>
</feature>
<evidence type="ECO:0000259" key="7">
    <source>
        <dbReference type="PROSITE" id="PS50977"/>
    </source>
</evidence>
<keyword evidence="2" id="KW-0805">Transcription regulation</keyword>
<name>A0A1S1PXQ7_9ACTN</name>
<organism evidence="8 9">
    <name type="scientific">Parafrankia soli</name>
    <dbReference type="NCBI Taxonomy" id="2599596"/>
    <lineage>
        <taxon>Bacteria</taxon>
        <taxon>Bacillati</taxon>
        <taxon>Actinomycetota</taxon>
        <taxon>Actinomycetes</taxon>
        <taxon>Frankiales</taxon>
        <taxon>Frankiaceae</taxon>
        <taxon>Parafrankia</taxon>
    </lineage>
</organism>
<dbReference type="AlphaFoldDB" id="A0A1S1PXQ7"/>
<keyword evidence="3 5" id="KW-0238">DNA-binding</keyword>
<dbReference type="PRINTS" id="PR00455">
    <property type="entry name" value="HTHTETR"/>
</dbReference>
<dbReference type="Gene3D" id="1.10.10.60">
    <property type="entry name" value="Homeodomain-like"/>
    <property type="match status" value="1"/>
</dbReference>
<evidence type="ECO:0000256" key="6">
    <source>
        <dbReference type="SAM" id="MobiDB-lite"/>
    </source>
</evidence>
<evidence type="ECO:0000256" key="1">
    <source>
        <dbReference type="ARBA" id="ARBA00022491"/>
    </source>
</evidence>
<dbReference type="InterPro" id="IPR050109">
    <property type="entry name" value="HTH-type_TetR-like_transc_reg"/>
</dbReference>
<dbReference type="PANTHER" id="PTHR30055">
    <property type="entry name" value="HTH-TYPE TRANSCRIPTIONAL REGULATOR RUTR"/>
    <property type="match status" value="1"/>
</dbReference>
<gene>
    <name evidence="8" type="ORF">BBK14_23035</name>
</gene>
<keyword evidence="4" id="KW-0804">Transcription</keyword>
<keyword evidence="1" id="KW-0678">Repressor</keyword>
<evidence type="ECO:0000256" key="2">
    <source>
        <dbReference type="ARBA" id="ARBA00023015"/>
    </source>
</evidence>
<feature type="compositionally biased region" description="Low complexity" evidence="6">
    <location>
        <begin position="218"/>
        <end position="228"/>
    </location>
</feature>
<dbReference type="InterPro" id="IPR039538">
    <property type="entry name" value="BetI_C"/>
</dbReference>
<dbReference type="InterPro" id="IPR009057">
    <property type="entry name" value="Homeodomain-like_sf"/>
</dbReference>
<dbReference type="Pfam" id="PF00440">
    <property type="entry name" value="TetR_N"/>
    <property type="match status" value="1"/>
</dbReference>
<dbReference type="InterPro" id="IPR001647">
    <property type="entry name" value="HTH_TetR"/>
</dbReference>
<dbReference type="EMBL" id="MAXA01000234">
    <property type="protein sequence ID" value="OHV24694.1"/>
    <property type="molecule type" value="Genomic_DNA"/>
</dbReference>
<dbReference type="InterPro" id="IPR036271">
    <property type="entry name" value="Tet_transcr_reg_TetR-rel_C_sf"/>
</dbReference>
<feature type="domain" description="HTH tetR-type" evidence="7">
    <location>
        <begin position="15"/>
        <end position="75"/>
    </location>
</feature>
<evidence type="ECO:0000256" key="3">
    <source>
        <dbReference type="ARBA" id="ARBA00023125"/>
    </source>
</evidence>
<protein>
    <submittedName>
        <fullName evidence="8">TetR family transcriptional regulator</fullName>
    </submittedName>
</protein>
<dbReference type="PANTHER" id="PTHR30055:SF234">
    <property type="entry name" value="HTH-TYPE TRANSCRIPTIONAL REGULATOR BETI"/>
    <property type="match status" value="1"/>
</dbReference>
<evidence type="ECO:0000256" key="4">
    <source>
        <dbReference type="ARBA" id="ARBA00023163"/>
    </source>
</evidence>
<dbReference type="OrthoDB" id="3212215at2"/>
<dbReference type="GO" id="GO:0000976">
    <property type="term" value="F:transcription cis-regulatory region binding"/>
    <property type="evidence" value="ECO:0007669"/>
    <property type="project" value="TreeGrafter"/>
</dbReference>
<dbReference type="GO" id="GO:0003700">
    <property type="term" value="F:DNA-binding transcription factor activity"/>
    <property type="evidence" value="ECO:0007669"/>
    <property type="project" value="TreeGrafter"/>
</dbReference>
<accession>A0A1S1PXQ7</accession>
<keyword evidence="9" id="KW-1185">Reference proteome</keyword>
<evidence type="ECO:0000313" key="8">
    <source>
        <dbReference type="EMBL" id="OHV24694.1"/>
    </source>
</evidence>
<dbReference type="PROSITE" id="PS50977">
    <property type="entry name" value="HTH_TETR_2"/>
    <property type="match status" value="1"/>
</dbReference>
<evidence type="ECO:0000256" key="5">
    <source>
        <dbReference type="PROSITE-ProRule" id="PRU00335"/>
    </source>
</evidence>
<feature type="region of interest" description="Disordered" evidence="6">
    <location>
        <begin position="210"/>
        <end position="234"/>
    </location>
</feature>
<dbReference type="SUPFAM" id="SSF48498">
    <property type="entry name" value="Tetracyclin repressor-like, C-terminal domain"/>
    <property type="match status" value="1"/>
</dbReference>
<dbReference type="SUPFAM" id="SSF46689">
    <property type="entry name" value="Homeodomain-like"/>
    <property type="match status" value="1"/>
</dbReference>
<proteinExistence type="predicted"/>
<sequence length="234" mass="24949">MAGHPQRRTQVERRAASEAALLRAAAELIAERGFERTSLRSIGARAGTSREMPAYHFGSKEGLITRLAERAHERTLEATAEALERTDRRAEELSALEALRVTIETYLEVFVAADAPEERAVVVMWGATFPSDSPLPAVVHADRQTHRDLAETIRAGQQDGSIRADADADAAAVLVMGMARGIAALSLAHPGAADPAKVQALCGEVITASLQDPSTTAPRGPVTPTTSRRTSRPG</sequence>
<dbReference type="Proteomes" id="UP000179769">
    <property type="component" value="Unassembled WGS sequence"/>
</dbReference>
<comment type="caution">
    <text evidence="8">The sequence shown here is derived from an EMBL/GenBank/DDBJ whole genome shotgun (WGS) entry which is preliminary data.</text>
</comment>